<dbReference type="EMBL" id="AHHD01000425">
    <property type="protein sequence ID" value="EKG12861.1"/>
    <property type="molecule type" value="Genomic_DNA"/>
</dbReference>
<feature type="compositionally biased region" description="Basic residues" evidence="1">
    <location>
        <begin position="394"/>
        <end position="406"/>
    </location>
</feature>
<reference evidence="2 3" key="1">
    <citation type="journal article" date="2012" name="BMC Genomics">
        <title>Tools to kill: Genome of one of the most destructive plant pathogenic fungi Macrophomina phaseolina.</title>
        <authorList>
            <person name="Islam M.S."/>
            <person name="Haque M.S."/>
            <person name="Islam M.M."/>
            <person name="Emdad E.M."/>
            <person name="Halim A."/>
            <person name="Hossen Q.M.M."/>
            <person name="Hossain M.Z."/>
            <person name="Ahmed B."/>
            <person name="Rahim S."/>
            <person name="Rahman M.S."/>
            <person name="Alam M.M."/>
            <person name="Hou S."/>
            <person name="Wan X."/>
            <person name="Saito J.A."/>
            <person name="Alam M."/>
        </authorList>
    </citation>
    <scope>NUCLEOTIDE SEQUENCE [LARGE SCALE GENOMIC DNA]</scope>
    <source>
        <strain evidence="2 3">MS6</strain>
    </source>
</reference>
<feature type="compositionally biased region" description="Basic and acidic residues" evidence="1">
    <location>
        <begin position="151"/>
        <end position="165"/>
    </location>
</feature>
<dbReference type="STRING" id="1126212.K2QSM0"/>
<feature type="compositionally biased region" description="Polar residues" evidence="1">
    <location>
        <begin position="300"/>
        <end position="337"/>
    </location>
</feature>
<organism evidence="2 3">
    <name type="scientific">Macrophomina phaseolina (strain MS6)</name>
    <name type="common">Charcoal rot fungus</name>
    <dbReference type="NCBI Taxonomy" id="1126212"/>
    <lineage>
        <taxon>Eukaryota</taxon>
        <taxon>Fungi</taxon>
        <taxon>Dikarya</taxon>
        <taxon>Ascomycota</taxon>
        <taxon>Pezizomycotina</taxon>
        <taxon>Dothideomycetes</taxon>
        <taxon>Dothideomycetes incertae sedis</taxon>
        <taxon>Botryosphaeriales</taxon>
        <taxon>Botryosphaeriaceae</taxon>
        <taxon>Macrophomina</taxon>
    </lineage>
</organism>
<feature type="compositionally biased region" description="Basic and acidic residues" evidence="1">
    <location>
        <begin position="358"/>
        <end position="383"/>
    </location>
</feature>
<feature type="compositionally biased region" description="Polar residues" evidence="1">
    <location>
        <begin position="178"/>
        <end position="203"/>
    </location>
</feature>
<feature type="region of interest" description="Disordered" evidence="1">
    <location>
        <begin position="230"/>
        <end position="461"/>
    </location>
</feature>
<name>K2QSM0_MACPH</name>
<feature type="compositionally biased region" description="Polar residues" evidence="1">
    <location>
        <begin position="87"/>
        <end position="116"/>
    </location>
</feature>
<sequence length="815" mass="84893">MHPADLAYLFEQPRRATPTVPPGLSAPVSRVGTPSSASIRPPPGIPTPHASTPHAITPAVPDLPLSSSRTGTPARKNTKDSERSKATEVSTEASKTPTVTKSIPGKVQTSVATPTRNKAEPSTKVETANMQDKGKDKSKDATSENVAQTPTKKEIQPSPVKKERTAAQVVAESKAGSVPTSPLKVSQTSPAVNAEMKSSMSSTKRQHPGPLQIPKKEPIAADSLISSATEAAAKNPRTMSITAESTSRPGTPTGATTGSPLKRTGPQIMRITNTPKAETPPALTASSAPATGAIPPSVASIRSRQPSVASINQPGTPISDFISDNASMTSASMSRANSPPPGSRIGSAPQRTKTKSQAKKERQERARQMTEVELGLKESRTPSEEPVVTEGIQTRKKKEKKPKPAKAPKTAVSTPAESRTGTPGPAEKAPSPEVHPEAVVEKEKPAEAVEAAPVEAPKQPPPVTPAAVIAKLLAEGAITHETLENMYKSFPQGPNERQITLQDVPNRDRQYTLSDEMIKAVLERREAQRLGGEDGRISSRVLVTPEGTILRGLSREEEDRYLELEASLRKSAGTPTKWNPTRDPFFDLDRIVRNLNVRAVVEKSNTLRQTQAALQKAAAQAAAAAAAANGGAAAARVFDEAANYNDEFIMPSSPVALPEDIVPAAVENADRVGGAGATNLSASTSSTATTASTATTTAGLAVAGAGAQASSLLNAPFESHYISVNGITLSDAAAPVLGIELGKGGGFPGHGASAAAGVVKGQKNNGAGAGAGGPVLSLQEIERELNVEKQRANEFTKKLNAAIKRNRKVVGAAGH</sequence>
<feature type="compositionally biased region" description="Low complexity" evidence="1">
    <location>
        <begin position="448"/>
        <end position="457"/>
    </location>
</feature>
<protein>
    <submittedName>
        <fullName evidence="2">Uncharacterized protein</fullName>
    </submittedName>
</protein>
<dbReference type="VEuPathDB" id="FungiDB:MPH_10002"/>
<evidence type="ECO:0000313" key="3">
    <source>
        <dbReference type="Proteomes" id="UP000007129"/>
    </source>
</evidence>
<accession>K2QSM0</accession>
<feature type="compositionally biased region" description="Basic and acidic residues" evidence="1">
    <location>
        <begin position="77"/>
        <end position="86"/>
    </location>
</feature>
<dbReference type="InParanoid" id="K2QSM0"/>
<comment type="caution">
    <text evidence="2">The sequence shown here is derived from an EMBL/GenBank/DDBJ whole genome shotgun (WGS) entry which is preliminary data.</text>
</comment>
<evidence type="ECO:0000256" key="1">
    <source>
        <dbReference type="SAM" id="MobiDB-lite"/>
    </source>
</evidence>
<gene>
    <name evidence="2" type="ORF">MPH_10002</name>
</gene>
<feature type="compositionally biased region" description="Polar residues" evidence="1">
    <location>
        <begin position="412"/>
        <end position="421"/>
    </location>
</feature>
<dbReference type="HOGENOM" id="CLU_018455_0_0_1"/>
<dbReference type="OrthoDB" id="1923159at2759"/>
<dbReference type="eggNOG" id="ENOG502S52H">
    <property type="taxonomic scope" value="Eukaryota"/>
</dbReference>
<feature type="compositionally biased region" description="Basic and acidic residues" evidence="1">
    <location>
        <begin position="434"/>
        <end position="447"/>
    </location>
</feature>
<dbReference type="Proteomes" id="UP000007129">
    <property type="component" value="Unassembled WGS sequence"/>
</dbReference>
<proteinExistence type="predicted"/>
<dbReference type="AlphaFoldDB" id="K2QSM0"/>
<feature type="region of interest" description="Disordered" evidence="1">
    <location>
        <begin position="1"/>
        <end position="214"/>
    </location>
</feature>
<feature type="compositionally biased region" description="Basic and acidic residues" evidence="1">
    <location>
        <begin position="132"/>
        <end position="142"/>
    </location>
</feature>
<feature type="compositionally biased region" description="Low complexity" evidence="1">
    <location>
        <begin position="245"/>
        <end position="260"/>
    </location>
</feature>
<feature type="compositionally biased region" description="Low complexity" evidence="1">
    <location>
        <begin position="277"/>
        <end position="293"/>
    </location>
</feature>
<evidence type="ECO:0000313" key="2">
    <source>
        <dbReference type="EMBL" id="EKG12861.1"/>
    </source>
</evidence>